<name>A0ABQ2LCN6_9PROT</name>
<protein>
    <submittedName>
        <fullName evidence="1">Uncharacterized protein</fullName>
    </submittedName>
</protein>
<evidence type="ECO:0000313" key="2">
    <source>
        <dbReference type="Proteomes" id="UP000602381"/>
    </source>
</evidence>
<organism evidence="1 2">
    <name type="scientific">Iodidimonas muriae</name>
    <dbReference type="NCBI Taxonomy" id="261467"/>
    <lineage>
        <taxon>Bacteria</taxon>
        <taxon>Pseudomonadati</taxon>
        <taxon>Pseudomonadota</taxon>
        <taxon>Alphaproteobacteria</taxon>
        <taxon>Iodidimonadales</taxon>
        <taxon>Iodidimonadaceae</taxon>
        <taxon>Iodidimonas</taxon>
    </lineage>
</organism>
<evidence type="ECO:0000313" key="1">
    <source>
        <dbReference type="EMBL" id="GGO10340.1"/>
    </source>
</evidence>
<accession>A0ABQ2LCN6</accession>
<sequence length="177" mass="19631">MCGPAQAQTLDVYEMGPPGGIHGTAEGREKWCNKRWNLLWPKAQEGDEEARFILYTWVTGFMHAPRLVLPGRAGDRASRIRDKTILAVFSWNYMVTIPEGHPYEAFAPFYREKVALDLFNSLVSGPGSSAKFTDCVNRLSGNCSKEAVDENLVPPFGAFAEQINTFLKAGDGPSCVW</sequence>
<reference evidence="2" key="1">
    <citation type="journal article" date="2019" name="Int. J. Syst. Evol. Microbiol.">
        <title>The Global Catalogue of Microorganisms (GCM) 10K type strain sequencing project: providing services to taxonomists for standard genome sequencing and annotation.</title>
        <authorList>
            <consortium name="The Broad Institute Genomics Platform"/>
            <consortium name="The Broad Institute Genome Sequencing Center for Infectious Disease"/>
            <person name="Wu L."/>
            <person name="Ma J."/>
        </authorList>
    </citation>
    <scope>NUCLEOTIDE SEQUENCE [LARGE SCALE GENOMIC DNA]</scope>
    <source>
        <strain evidence="2">JCM 17843</strain>
    </source>
</reference>
<dbReference type="EMBL" id="BMOV01000003">
    <property type="protein sequence ID" value="GGO10340.1"/>
    <property type="molecule type" value="Genomic_DNA"/>
</dbReference>
<proteinExistence type="predicted"/>
<comment type="caution">
    <text evidence="1">The sequence shown here is derived from an EMBL/GenBank/DDBJ whole genome shotgun (WGS) entry which is preliminary data.</text>
</comment>
<dbReference type="Proteomes" id="UP000602381">
    <property type="component" value="Unassembled WGS sequence"/>
</dbReference>
<gene>
    <name evidence="1" type="ORF">GCM10007972_12980</name>
</gene>
<keyword evidence="2" id="KW-1185">Reference proteome</keyword>